<keyword evidence="6" id="KW-0862">Zinc</keyword>
<feature type="transmembrane region" description="Helical" evidence="7">
    <location>
        <begin position="150"/>
        <end position="171"/>
    </location>
</feature>
<evidence type="ECO:0000256" key="7">
    <source>
        <dbReference type="SAM" id="Phobius"/>
    </source>
</evidence>
<keyword evidence="4 7" id="KW-1133">Transmembrane helix</keyword>
<dbReference type="GO" id="GO:0046872">
    <property type="term" value="F:metal ion binding"/>
    <property type="evidence" value="ECO:0007669"/>
    <property type="project" value="UniProtKB-KW"/>
</dbReference>
<evidence type="ECO:0000256" key="2">
    <source>
        <dbReference type="ARBA" id="ARBA00007018"/>
    </source>
</evidence>
<keyword evidence="8" id="KW-0675">Receptor</keyword>
<protein>
    <submittedName>
        <fullName evidence="8">Progestin and adipoQ receptor family member 3like [Bombus impatiens]</fullName>
    </submittedName>
</protein>
<dbReference type="GO" id="GO:0038023">
    <property type="term" value="F:signaling receptor activity"/>
    <property type="evidence" value="ECO:0007669"/>
    <property type="project" value="TreeGrafter"/>
</dbReference>
<keyword evidence="3 7" id="KW-0812">Transmembrane</keyword>
<keyword evidence="6" id="KW-0479">Metal-binding</keyword>
<keyword evidence="5 7" id="KW-0472">Membrane</keyword>
<dbReference type="EMBL" id="HACA01002052">
    <property type="protein sequence ID" value="CDW19413.1"/>
    <property type="molecule type" value="Transcribed_RNA"/>
</dbReference>
<feature type="transmembrane region" description="Helical" evidence="7">
    <location>
        <begin position="86"/>
        <end position="109"/>
    </location>
</feature>
<organism evidence="8">
    <name type="scientific">Lepeophtheirus salmonis</name>
    <name type="common">Salmon louse</name>
    <name type="synonym">Caligus salmonis</name>
    <dbReference type="NCBI Taxonomy" id="72036"/>
    <lineage>
        <taxon>Eukaryota</taxon>
        <taxon>Metazoa</taxon>
        <taxon>Ecdysozoa</taxon>
        <taxon>Arthropoda</taxon>
        <taxon>Crustacea</taxon>
        <taxon>Multicrustacea</taxon>
        <taxon>Hexanauplia</taxon>
        <taxon>Copepoda</taxon>
        <taxon>Siphonostomatoida</taxon>
        <taxon>Caligidae</taxon>
        <taxon>Lepeophtheirus</taxon>
    </lineage>
</organism>
<feature type="binding site" evidence="6">
    <location>
        <position position="107"/>
    </location>
    <ligand>
        <name>Zn(2+)</name>
        <dbReference type="ChEBI" id="CHEBI:29105"/>
    </ligand>
</feature>
<comment type="similarity">
    <text evidence="2">Belongs to the ADIPOR family.</text>
</comment>
<sequence>MLSVIRLIPSYRLYKIDEVEEYNRSNPYIRTGYRGNLDWTDCLKSIFAFHNETLNIWTHLFGFFIFVGLFVREILFPDPNVHFGDWMILVGIIVSYQATMILSALFHVFSCHSKSVSQNCLSLDLLGISLCLLSTYLSGIYYAFYCDLFWRNFYLTTVGGIFIIASAAQLWPKITQDEYAFYRNDRIIYIVGTLRILTDNSLGLFERNK</sequence>
<feature type="transmembrane region" description="Helical" evidence="7">
    <location>
        <begin position="121"/>
        <end position="144"/>
    </location>
</feature>
<dbReference type="OrthoDB" id="529367at2759"/>
<evidence type="ECO:0000256" key="3">
    <source>
        <dbReference type="ARBA" id="ARBA00022692"/>
    </source>
</evidence>
<evidence type="ECO:0000256" key="6">
    <source>
        <dbReference type="PIRSR" id="PIRSR604254-1"/>
    </source>
</evidence>
<dbReference type="GO" id="GO:0016020">
    <property type="term" value="C:membrane"/>
    <property type="evidence" value="ECO:0007669"/>
    <property type="project" value="UniProtKB-SubCell"/>
</dbReference>
<dbReference type="AlphaFoldDB" id="A0A0K2T080"/>
<comment type="subcellular location">
    <subcellularLocation>
        <location evidence="1">Membrane</location>
        <topology evidence="1">Multi-pass membrane protein</topology>
    </subcellularLocation>
</comment>
<evidence type="ECO:0000313" key="8">
    <source>
        <dbReference type="EMBL" id="CDW19413.1"/>
    </source>
</evidence>
<dbReference type="InterPro" id="IPR004254">
    <property type="entry name" value="AdipoR/HlyIII-related"/>
</dbReference>
<evidence type="ECO:0000256" key="5">
    <source>
        <dbReference type="ARBA" id="ARBA00023136"/>
    </source>
</evidence>
<name>A0A0K2T080_LEPSM</name>
<evidence type="ECO:0000256" key="1">
    <source>
        <dbReference type="ARBA" id="ARBA00004141"/>
    </source>
</evidence>
<dbReference type="Pfam" id="PF03006">
    <property type="entry name" value="HlyIII"/>
    <property type="match status" value="1"/>
</dbReference>
<feature type="transmembrane region" description="Helical" evidence="7">
    <location>
        <begin position="54"/>
        <end position="74"/>
    </location>
</feature>
<dbReference type="PANTHER" id="PTHR20855:SF15">
    <property type="entry name" value="PROGESTIN AND ADIPOQ RECEPTOR FAMILY MEMBER 3"/>
    <property type="match status" value="1"/>
</dbReference>
<dbReference type="PANTHER" id="PTHR20855">
    <property type="entry name" value="ADIPOR/PROGESTIN RECEPTOR-RELATED"/>
    <property type="match status" value="1"/>
</dbReference>
<reference evidence="8" key="1">
    <citation type="submission" date="2014-05" db="EMBL/GenBank/DDBJ databases">
        <authorList>
            <person name="Chronopoulou M."/>
        </authorList>
    </citation>
    <scope>NUCLEOTIDE SEQUENCE</scope>
    <source>
        <tissue evidence="8">Whole organism</tissue>
    </source>
</reference>
<evidence type="ECO:0000256" key="4">
    <source>
        <dbReference type="ARBA" id="ARBA00022989"/>
    </source>
</evidence>
<proteinExistence type="inferred from homology"/>
<accession>A0A0K2T080</accession>